<sequence length="168" mass="18818">MEIRQLTSSDAEKYWNLRLEALKEAPEAFLTSYEDALKRENPITQVESNLSTDGNYTFGAFEGDELIGVVTLLQEIAEKIQHRANIFAMYVTPKKQGAGVGEALLTEAIKKAKSIEAIEKINLSVVASNEPAKKLYTKLGFKVFGLEEKAMKLNGVYLDDEHRVLHLK</sequence>
<dbReference type="PROSITE" id="PS51186">
    <property type="entry name" value="GNAT"/>
    <property type="match status" value="1"/>
</dbReference>
<dbReference type="GO" id="GO:0016746">
    <property type="term" value="F:acyltransferase activity"/>
    <property type="evidence" value="ECO:0007669"/>
    <property type="project" value="UniProtKB-KW"/>
</dbReference>
<evidence type="ECO:0000256" key="2">
    <source>
        <dbReference type="ARBA" id="ARBA00023315"/>
    </source>
</evidence>
<dbReference type="SUPFAM" id="SSF55729">
    <property type="entry name" value="Acyl-CoA N-acyltransferases (Nat)"/>
    <property type="match status" value="1"/>
</dbReference>
<reference evidence="4 5" key="1">
    <citation type="submission" date="2024-05" db="EMBL/GenBank/DDBJ databases">
        <authorList>
            <person name="Venkateswaran K."/>
        </authorList>
    </citation>
    <scope>NUCLEOTIDE SEQUENCE [LARGE SCALE GENOMIC DNA]</scope>
    <source>
        <strain evidence="4 5">179-C4-2-HS</strain>
    </source>
</reference>
<protein>
    <submittedName>
        <fullName evidence="4">GNAT family N-acetyltransferase</fullName>
        <ecNumber evidence="4">2.3.1.-</ecNumber>
    </submittedName>
</protein>
<dbReference type="Pfam" id="PF00583">
    <property type="entry name" value="Acetyltransf_1"/>
    <property type="match status" value="1"/>
</dbReference>
<dbReference type="RefSeq" id="WP_306077090.1">
    <property type="nucleotide sequence ID" value="NZ_JAROBZ020000001.1"/>
</dbReference>
<evidence type="ECO:0000313" key="5">
    <source>
        <dbReference type="Proteomes" id="UP001241748"/>
    </source>
</evidence>
<name>A0ABV4YXR4_9BACI</name>
<dbReference type="Gene3D" id="3.40.630.30">
    <property type="match status" value="1"/>
</dbReference>
<dbReference type="EC" id="2.3.1.-" evidence="4"/>
<dbReference type="PANTHER" id="PTHR43877:SF2">
    <property type="entry name" value="AMINOALKYLPHOSPHONATE N-ACETYLTRANSFERASE-RELATED"/>
    <property type="match status" value="1"/>
</dbReference>
<dbReference type="Proteomes" id="UP001241748">
    <property type="component" value="Unassembled WGS sequence"/>
</dbReference>
<accession>A0ABV4YXR4</accession>
<evidence type="ECO:0000256" key="1">
    <source>
        <dbReference type="ARBA" id="ARBA00022679"/>
    </source>
</evidence>
<organism evidence="4 5">
    <name type="scientific">Neobacillus driksii</name>
    <dbReference type="NCBI Taxonomy" id="3035913"/>
    <lineage>
        <taxon>Bacteria</taxon>
        <taxon>Bacillati</taxon>
        <taxon>Bacillota</taxon>
        <taxon>Bacilli</taxon>
        <taxon>Bacillales</taxon>
        <taxon>Bacillaceae</taxon>
        <taxon>Neobacillus</taxon>
    </lineage>
</organism>
<gene>
    <name evidence="4" type="ORF">P5G62_021240</name>
</gene>
<evidence type="ECO:0000313" key="4">
    <source>
        <dbReference type="EMBL" id="MFB3169639.1"/>
    </source>
</evidence>
<keyword evidence="1 4" id="KW-0808">Transferase</keyword>
<dbReference type="InterPro" id="IPR016181">
    <property type="entry name" value="Acyl_CoA_acyltransferase"/>
</dbReference>
<dbReference type="PANTHER" id="PTHR43877">
    <property type="entry name" value="AMINOALKYLPHOSPHONATE N-ACETYLTRANSFERASE-RELATED-RELATED"/>
    <property type="match status" value="1"/>
</dbReference>
<keyword evidence="2 4" id="KW-0012">Acyltransferase</keyword>
<dbReference type="InterPro" id="IPR000182">
    <property type="entry name" value="GNAT_dom"/>
</dbReference>
<dbReference type="CDD" id="cd04301">
    <property type="entry name" value="NAT_SF"/>
    <property type="match status" value="1"/>
</dbReference>
<evidence type="ECO:0000259" key="3">
    <source>
        <dbReference type="PROSITE" id="PS51186"/>
    </source>
</evidence>
<keyword evidence="5" id="KW-1185">Reference proteome</keyword>
<dbReference type="EMBL" id="JAROBZ020000001">
    <property type="protein sequence ID" value="MFB3169639.1"/>
    <property type="molecule type" value="Genomic_DNA"/>
</dbReference>
<feature type="domain" description="N-acetyltransferase" evidence="3">
    <location>
        <begin position="1"/>
        <end position="168"/>
    </location>
</feature>
<dbReference type="InterPro" id="IPR050832">
    <property type="entry name" value="Bact_Acetyltransf"/>
</dbReference>
<comment type="caution">
    <text evidence="4">The sequence shown here is derived from an EMBL/GenBank/DDBJ whole genome shotgun (WGS) entry which is preliminary data.</text>
</comment>
<proteinExistence type="predicted"/>